<dbReference type="Proteomes" id="UP000007148">
    <property type="component" value="Unassembled WGS sequence"/>
</dbReference>
<dbReference type="InterPro" id="IPR051236">
    <property type="entry name" value="HAT_RTT109-like"/>
</dbReference>
<dbReference type="HOGENOM" id="CLU_019224_0_0_1"/>
<dbReference type="SMART" id="SM01250">
    <property type="entry name" value="KAT11"/>
    <property type="match status" value="1"/>
</dbReference>
<dbReference type="GO" id="GO:0005634">
    <property type="term" value="C:nucleus"/>
    <property type="evidence" value="ECO:0007669"/>
    <property type="project" value="UniProtKB-SubCell"/>
</dbReference>
<evidence type="ECO:0000256" key="2">
    <source>
        <dbReference type="ARBA" id="ARBA00013184"/>
    </source>
</evidence>
<name>G4TKC2_SERID</name>
<keyword evidence="6" id="KW-0805">Transcription regulation</keyword>
<evidence type="ECO:0000256" key="9">
    <source>
        <dbReference type="ARBA" id="ARBA00048940"/>
    </source>
</evidence>
<dbReference type="STRING" id="1109443.G4TKC2"/>
<keyword evidence="12" id="KW-1185">Reference proteome</keyword>
<dbReference type="PROSITE" id="PS51728">
    <property type="entry name" value="RTT109_HAT"/>
    <property type="match status" value="1"/>
</dbReference>
<evidence type="ECO:0000256" key="1">
    <source>
        <dbReference type="ARBA" id="ARBA00004123"/>
    </source>
</evidence>
<dbReference type="GO" id="GO:0006974">
    <property type="term" value="P:DNA damage response"/>
    <property type="evidence" value="ECO:0007669"/>
    <property type="project" value="UniProtKB-KW"/>
</dbReference>
<proteinExistence type="predicted"/>
<dbReference type="GO" id="GO:0032931">
    <property type="term" value="F:histone H3K56 acetyltransferase activity"/>
    <property type="evidence" value="ECO:0007669"/>
    <property type="project" value="TreeGrafter"/>
</dbReference>
<keyword evidence="5" id="KW-0007">Acetylation</keyword>
<dbReference type="FunCoup" id="G4TKC2">
    <property type="interactions" value="122"/>
</dbReference>
<feature type="region of interest" description="Disordered" evidence="10">
    <location>
        <begin position="68"/>
        <end position="91"/>
    </location>
</feature>
<dbReference type="AlphaFoldDB" id="G4TKC2"/>
<dbReference type="Pfam" id="PF08214">
    <property type="entry name" value="HAT_KAT11"/>
    <property type="match status" value="1"/>
</dbReference>
<keyword evidence="3" id="KW-0808">Transferase</keyword>
<comment type="subcellular location">
    <subcellularLocation>
        <location evidence="1">Nucleus</location>
    </subcellularLocation>
</comment>
<evidence type="ECO:0000256" key="8">
    <source>
        <dbReference type="ARBA" id="ARBA00023242"/>
    </source>
</evidence>
<protein>
    <recommendedName>
        <fullName evidence="2">histone acetyltransferase</fullName>
        <ecNumber evidence="2">2.3.1.48</ecNumber>
    </recommendedName>
</protein>
<dbReference type="PANTHER" id="PTHR31571:SF2">
    <property type="entry name" value="HISTONE ACETYLTRANSFERASE RTT109"/>
    <property type="match status" value="1"/>
</dbReference>
<dbReference type="PANTHER" id="PTHR31571">
    <property type="entry name" value="ALTERED INHERITANCE OF MITOCHONDRIA PROTEIN 6"/>
    <property type="match status" value="1"/>
</dbReference>
<evidence type="ECO:0000256" key="10">
    <source>
        <dbReference type="SAM" id="MobiDB-lite"/>
    </source>
</evidence>
<reference evidence="11 12" key="1">
    <citation type="journal article" date="2011" name="PLoS Pathog.">
        <title>Endophytic Life Strategies Decoded by Genome and Transcriptome Analyses of the Mutualistic Root Symbiont Piriformospora indica.</title>
        <authorList>
            <person name="Zuccaro A."/>
            <person name="Lahrmann U."/>
            <person name="Guldener U."/>
            <person name="Langen G."/>
            <person name="Pfiffi S."/>
            <person name="Biedenkopf D."/>
            <person name="Wong P."/>
            <person name="Samans B."/>
            <person name="Grimm C."/>
            <person name="Basiewicz M."/>
            <person name="Murat C."/>
            <person name="Martin F."/>
            <person name="Kogel K.H."/>
        </authorList>
    </citation>
    <scope>NUCLEOTIDE SEQUENCE [LARGE SCALE GENOMIC DNA]</scope>
    <source>
        <strain evidence="11 12">DSM 11827</strain>
    </source>
</reference>
<dbReference type="eggNOG" id="KOG4534">
    <property type="taxonomic scope" value="Eukaryota"/>
</dbReference>
<comment type="caution">
    <text evidence="11">The sequence shown here is derived from an EMBL/GenBank/DDBJ whole genome shotgun (WGS) entry which is preliminary data.</text>
</comment>
<keyword evidence="8" id="KW-0539">Nucleus</keyword>
<feature type="region of interest" description="Disordered" evidence="10">
    <location>
        <begin position="304"/>
        <end position="340"/>
    </location>
</feature>
<evidence type="ECO:0000256" key="6">
    <source>
        <dbReference type="ARBA" id="ARBA00023015"/>
    </source>
</evidence>
<dbReference type="EC" id="2.3.1.48" evidence="2"/>
<evidence type="ECO:0000256" key="4">
    <source>
        <dbReference type="ARBA" id="ARBA00022763"/>
    </source>
</evidence>
<gene>
    <name evidence="11" type="ORF">PIIN_05700</name>
</gene>
<dbReference type="InterPro" id="IPR013178">
    <property type="entry name" value="Histone_AcTrfase_Rtt109/CBP"/>
</dbReference>
<sequence length="511" mass="56420">MNRQESLLNDIIKALSKLPGRRRFAASVVVSQTRKSPASLFPYAPGIHNQEVYLQDVAVLVAEDVNKASKEDKSPSATPTDQPNGEKEDTSESYTYVSALEAILYIFPATHSVIIYVSKVDSTGQGRKPSPTRTLVVAFLEYVTRKWFGTYTTSAQDGRPHLSAWSTWVHLFARSQNQYLFPASIEYPGKRLLPDIALVKWWKGVVDDFAVAITSPHPSTRRKEVSKYVVVPGLTPLEISHALKIPLSNLTPSDWSIGHPYSKQDIRFPLGVRPPCSISQLIPYFPDDPKARLIDEIANSTSKASATVVSSPKRKRRKLNDGEQAIGENESEAQEGKEEDKVDMDFVRLVSAEEFWERMDGRQECRLGTVAFFTVHIKPELDETCLVDSATTHAPLRRAEITPGMILKITTALDSADFGSIEKSVRSTSALQGMIKALTGGLVNVTSKIPGISQHVEEAAAADEEEVDILSTYITREVEVDNPELAPKTEPPAAAPVTILTARKKKKPLVT</sequence>
<dbReference type="OrthoDB" id="3361892at2759"/>
<keyword evidence="7" id="KW-0804">Transcription</keyword>
<keyword evidence="4" id="KW-0227">DNA damage</keyword>
<comment type="catalytic activity">
    <reaction evidence="9">
        <text>L-lysyl-[histone] + acetyl-CoA = N(6)-acetyl-L-lysyl-[histone] + CoA + H(+)</text>
        <dbReference type="Rhea" id="RHEA:21992"/>
        <dbReference type="Rhea" id="RHEA-COMP:9845"/>
        <dbReference type="Rhea" id="RHEA-COMP:11338"/>
        <dbReference type="ChEBI" id="CHEBI:15378"/>
        <dbReference type="ChEBI" id="CHEBI:29969"/>
        <dbReference type="ChEBI" id="CHEBI:57287"/>
        <dbReference type="ChEBI" id="CHEBI:57288"/>
        <dbReference type="ChEBI" id="CHEBI:61930"/>
        <dbReference type="EC" id="2.3.1.48"/>
    </reaction>
    <physiologicalReaction direction="left-to-right" evidence="9">
        <dbReference type="Rhea" id="RHEA:21993"/>
    </physiologicalReaction>
</comment>
<dbReference type="GO" id="GO:0006355">
    <property type="term" value="P:regulation of DNA-templated transcription"/>
    <property type="evidence" value="ECO:0007669"/>
    <property type="project" value="InterPro"/>
</dbReference>
<dbReference type="InParanoid" id="G4TKC2"/>
<evidence type="ECO:0000256" key="3">
    <source>
        <dbReference type="ARBA" id="ARBA00022679"/>
    </source>
</evidence>
<dbReference type="EMBL" id="CAFZ01000134">
    <property type="protein sequence ID" value="CCA71765.1"/>
    <property type="molecule type" value="Genomic_DNA"/>
</dbReference>
<dbReference type="OMA" id="LMNHHEF"/>
<evidence type="ECO:0000313" key="11">
    <source>
        <dbReference type="EMBL" id="CCA71765.1"/>
    </source>
</evidence>
<evidence type="ECO:0000256" key="5">
    <source>
        <dbReference type="ARBA" id="ARBA00022990"/>
    </source>
</evidence>
<dbReference type="InterPro" id="IPR016849">
    <property type="entry name" value="Rtt109"/>
</dbReference>
<evidence type="ECO:0000313" key="12">
    <source>
        <dbReference type="Proteomes" id="UP000007148"/>
    </source>
</evidence>
<accession>G4TKC2</accession>
<evidence type="ECO:0000256" key="7">
    <source>
        <dbReference type="ARBA" id="ARBA00023163"/>
    </source>
</evidence>
<organism evidence="11 12">
    <name type="scientific">Serendipita indica (strain DSM 11827)</name>
    <name type="common">Root endophyte fungus</name>
    <name type="synonym">Piriformospora indica</name>
    <dbReference type="NCBI Taxonomy" id="1109443"/>
    <lineage>
        <taxon>Eukaryota</taxon>
        <taxon>Fungi</taxon>
        <taxon>Dikarya</taxon>
        <taxon>Basidiomycota</taxon>
        <taxon>Agaricomycotina</taxon>
        <taxon>Agaricomycetes</taxon>
        <taxon>Sebacinales</taxon>
        <taxon>Serendipitaceae</taxon>
        <taxon>Serendipita</taxon>
    </lineage>
</organism>